<organism evidence="2">
    <name type="scientific">Arundo donax</name>
    <name type="common">Giant reed</name>
    <name type="synonym">Donax arundinaceus</name>
    <dbReference type="NCBI Taxonomy" id="35708"/>
    <lineage>
        <taxon>Eukaryota</taxon>
        <taxon>Viridiplantae</taxon>
        <taxon>Streptophyta</taxon>
        <taxon>Embryophyta</taxon>
        <taxon>Tracheophyta</taxon>
        <taxon>Spermatophyta</taxon>
        <taxon>Magnoliopsida</taxon>
        <taxon>Liliopsida</taxon>
        <taxon>Poales</taxon>
        <taxon>Poaceae</taxon>
        <taxon>PACMAD clade</taxon>
        <taxon>Arundinoideae</taxon>
        <taxon>Arundineae</taxon>
        <taxon>Arundo</taxon>
    </lineage>
</organism>
<proteinExistence type="predicted"/>
<name>A0A0A9CZF1_ARUDO</name>
<sequence length="24" mass="2565">MDEHGAALGGQRRQIGRVREGAAE</sequence>
<dbReference type="EMBL" id="GBRH01218077">
    <property type="protein sequence ID" value="JAD79818.1"/>
    <property type="molecule type" value="Transcribed_RNA"/>
</dbReference>
<dbReference type="AlphaFoldDB" id="A0A0A9CZF1"/>
<reference evidence="2" key="2">
    <citation type="journal article" date="2015" name="Data Brief">
        <title>Shoot transcriptome of the giant reed, Arundo donax.</title>
        <authorList>
            <person name="Barrero R.A."/>
            <person name="Guerrero F.D."/>
            <person name="Moolhuijzen P."/>
            <person name="Goolsby J.A."/>
            <person name="Tidwell J."/>
            <person name="Bellgard S.E."/>
            <person name="Bellgard M.I."/>
        </authorList>
    </citation>
    <scope>NUCLEOTIDE SEQUENCE</scope>
    <source>
        <tissue evidence="2">Shoot tissue taken approximately 20 cm above the soil surface</tissue>
    </source>
</reference>
<accession>A0A0A9CZF1</accession>
<feature type="region of interest" description="Disordered" evidence="1">
    <location>
        <begin position="1"/>
        <end position="24"/>
    </location>
</feature>
<reference evidence="2" key="1">
    <citation type="submission" date="2014-09" db="EMBL/GenBank/DDBJ databases">
        <authorList>
            <person name="Magalhaes I.L.F."/>
            <person name="Oliveira U."/>
            <person name="Santos F.R."/>
            <person name="Vidigal T.H.D.A."/>
            <person name="Brescovit A.D."/>
            <person name="Santos A.J."/>
        </authorList>
    </citation>
    <scope>NUCLEOTIDE SEQUENCE</scope>
    <source>
        <tissue evidence="2">Shoot tissue taken approximately 20 cm above the soil surface</tissue>
    </source>
</reference>
<protein>
    <submittedName>
        <fullName evidence="2">Uncharacterized protein</fullName>
    </submittedName>
</protein>
<evidence type="ECO:0000313" key="2">
    <source>
        <dbReference type="EMBL" id="JAD79818.1"/>
    </source>
</evidence>
<evidence type="ECO:0000256" key="1">
    <source>
        <dbReference type="SAM" id="MobiDB-lite"/>
    </source>
</evidence>